<dbReference type="InterPro" id="IPR028979">
    <property type="entry name" value="Ser_kin/Pase_Hpr-like_N_sf"/>
</dbReference>
<evidence type="ECO:0000259" key="12">
    <source>
        <dbReference type="Pfam" id="PF02603"/>
    </source>
</evidence>
<dbReference type="InterPro" id="IPR003755">
    <property type="entry name" value="HPr(Ser)_kin/Pase"/>
</dbReference>
<reference evidence="14 15" key="1">
    <citation type="submission" date="2021-01" db="EMBL/GenBank/DDBJ databases">
        <title>Tumebacillus sp. strain ITR2 16S ribosomal RNA gene Genome sequencing and assembly.</title>
        <authorList>
            <person name="Kang M."/>
        </authorList>
    </citation>
    <scope>NUCLEOTIDE SEQUENCE [LARGE SCALE GENOMIC DNA]</scope>
    <source>
        <strain evidence="14 15">ITR2</strain>
    </source>
</reference>
<evidence type="ECO:0000256" key="9">
    <source>
        <dbReference type="ARBA" id="ARBA00023277"/>
    </source>
</evidence>
<feature type="domain" description="HPr(Ser) kinase/phosphorylase N-terminal" evidence="12">
    <location>
        <begin position="9"/>
        <end position="133"/>
    </location>
</feature>
<dbReference type="InterPro" id="IPR011104">
    <property type="entry name" value="Hpr_kin/Pase_C"/>
</dbReference>
<comment type="similarity">
    <text evidence="2 11">Belongs to the HPrK/P family.</text>
</comment>
<evidence type="ECO:0000256" key="5">
    <source>
        <dbReference type="ARBA" id="ARBA00022741"/>
    </source>
</evidence>
<keyword evidence="9 11" id="KW-0119">Carbohydrate metabolism</keyword>
<dbReference type="SUPFAM" id="SSF53795">
    <property type="entry name" value="PEP carboxykinase-like"/>
    <property type="match status" value="1"/>
</dbReference>
<keyword evidence="6 11" id="KW-0418">Kinase</keyword>
<comment type="catalytic activity">
    <reaction evidence="10 11">
        <text>[HPr protein]-O-phospho-L-serine + phosphate + H(+) = [HPr protein]-L-serine + diphosphate</text>
        <dbReference type="Rhea" id="RHEA:46604"/>
        <dbReference type="Rhea" id="RHEA-COMP:11602"/>
        <dbReference type="Rhea" id="RHEA-COMP:11603"/>
        <dbReference type="ChEBI" id="CHEBI:15378"/>
        <dbReference type="ChEBI" id="CHEBI:29999"/>
        <dbReference type="ChEBI" id="CHEBI:33019"/>
        <dbReference type="ChEBI" id="CHEBI:43474"/>
        <dbReference type="ChEBI" id="CHEBI:83421"/>
    </reaction>
</comment>
<feature type="domain" description="HPr kinase/phosphorylase C-terminal" evidence="13">
    <location>
        <begin position="137"/>
        <end position="305"/>
    </location>
</feature>
<keyword evidence="5 11" id="KW-0547">Nucleotide-binding</keyword>
<evidence type="ECO:0000256" key="1">
    <source>
        <dbReference type="ARBA" id="ARBA00001120"/>
    </source>
</evidence>
<feature type="active site" evidence="11">
    <location>
        <position position="166"/>
    </location>
</feature>
<evidence type="ECO:0000256" key="8">
    <source>
        <dbReference type="ARBA" id="ARBA00023268"/>
    </source>
</evidence>
<dbReference type="RefSeq" id="WP_201634313.1">
    <property type="nucleotide sequence ID" value="NZ_JAEQNB010000002.1"/>
</dbReference>
<dbReference type="SUPFAM" id="SSF75138">
    <property type="entry name" value="HprK N-terminal domain-like"/>
    <property type="match status" value="1"/>
</dbReference>
<dbReference type="Proteomes" id="UP000602284">
    <property type="component" value="Unassembled WGS sequence"/>
</dbReference>
<feature type="binding site" evidence="11">
    <location>
        <begin position="160"/>
        <end position="167"/>
    </location>
    <ligand>
        <name>ATP</name>
        <dbReference type="ChEBI" id="CHEBI:30616"/>
    </ligand>
</feature>
<organism evidence="14 15">
    <name type="scientific">Tumebacillus amylolyticus</name>
    <dbReference type="NCBI Taxonomy" id="2801339"/>
    <lineage>
        <taxon>Bacteria</taxon>
        <taxon>Bacillati</taxon>
        <taxon>Bacillota</taxon>
        <taxon>Bacilli</taxon>
        <taxon>Bacillales</taxon>
        <taxon>Alicyclobacillaceae</taxon>
        <taxon>Tumebacillus</taxon>
    </lineage>
</organism>
<keyword evidence="3 11" id="KW-0723">Serine/threonine-protein kinase</keyword>
<evidence type="ECO:0000256" key="11">
    <source>
        <dbReference type="HAMAP-Rule" id="MF_01249"/>
    </source>
</evidence>
<feature type="region of interest" description="Important for the catalytic mechanism of dephosphorylation" evidence="11">
    <location>
        <begin position="271"/>
        <end position="276"/>
    </location>
</feature>
<gene>
    <name evidence="11 14" type="primary">hprK</name>
    <name evidence="14" type="ORF">JJB07_09835</name>
</gene>
<evidence type="ECO:0000256" key="7">
    <source>
        <dbReference type="ARBA" id="ARBA00022840"/>
    </source>
</evidence>
<feature type="active site" description="Proton acceptor; for phosphorylation activity. Proton donor; for dephosphorylation activity" evidence="11">
    <location>
        <position position="184"/>
    </location>
</feature>
<feature type="active site" evidence="11">
    <location>
        <position position="250"/>
    </location>
</feature>
<comment type="catalytic activity">
    <reaction evidence="1 11">
        <text>[HPr protein]-L-serine + ATP = [HPr protein]-O-phospho-L-serine + ADP + H(+)</text>
        <dbReference type="Rhea" id="RHEA:46600"/>
        <dbReference type="Rhea" id="RHEA-COMP:11602"/>
        <dbReference type="Rhea" id="RHEA-COMP:11603"/>
        <dbReference type="ChEBI" id="CHEBI:15378"/>
        <dbReference type="ChEBI" id="CHEBI:29999"/>
        <dbReference type="ChEBI" id="CHEBI:30616"/>
        <dbReference type="ChEBI" id="CHEBI:83421"/>
        <dbReference type="ChEBI" id="CHEBI:456216"/>
    </reaction>
</comment>
<comment type="function">
    <text evidence="11">Catalyzes the ATP- as well as the pyrophosphate-dependent phosphorylation of a specific serine residue in HPr, a phosphocarrier protein of the phosphoenolpyruvate-dependent sugar phosphotransferase system (PTS). HprK/P also catalyzes the pyrophosphate-producing, inorganic phosphate-dependent dephosphorylation (phosphorolysis) of seryl-phosphorylated HPr (P-Ser-HPr). The two antagonistic activities of HprK/P are regulated by several intracellular metabolites, which change their concentration in response to the absence or presence of rapidly metabolisable carbon sources (glucose, fructose, etc.) in the growth medium. Therefore, by controlling the phosphorylation state of HPr, HPrK/P is a sensor enzyme that plays a major role in the regulation of carbon metabolism and sugar transport: it mediates carbon catabolite repression (CCR), and regulates PTS-catalyzed carbohydrate uptake and inducer exclusion.</text>
</comment>
<dbReference type="InterPro" id="IPR011126">
    <property type="entry name" value="Hpr_kin/Pase_Hpr_N"/>
</dbReference>
<dbReference type="EC" id="2.7.4.-" evidence="11"/>
<feature type="binding site" evidence="11">
    <location>
        <position position="167"/>
    </location>
    <ligand>
        <name>Mg(2+)</name>
        <dbReference type="ChEBI" id="CHEBI:18420"/>
    </ligand>
</feature>
<dbReference type="NCBIfam" id="TIGR00679">
    <property type="entry name" value="hpr-ser"/>
    <property type="match status" value="1"/>
</dbReference>
<dbReference type="EC" id="2.7.11.-" evidence="11"/>
<dbReference type="Pfam" id="PF07475">
    <property type="entry name" value="Hpr_kinase_C"/>
    <property type="match status" value="1"/>
</dbReference>
<dbReference type="HAMAP" id="MF_01249">
    <property type="entry name" value="HPr_kinase"/>
    <property type="match status" value="1"/>
</dbReference>
<keyword evidence="4 11" id="KW-0808">Transferase</keyword>
<dbReference type="InterPro" id="IPR027417">
    <property type="entry name" value="P-loop_NTPase"/>
</dbReference>
<dbReference type="PANTHER" id="PTHR30305:SF1">
    <property type="entry name" value="HPR KINASE_PHOSPHORYLASE"/>
    <property type="match status" value="1"/>
</dbReference>
<evidence type="ECO:0000313" key="15">
    <source>
        <dbReference type="Proteomes" id="UP000602284"/>
    </source>
</evidence>
<dbReference type="Gene3D" id="3.40.50.300">
    <property type="entry name" value="P-loop containing nucleotide triphosphate hydrolases"/>
    <property type="match status" value="1"/>
</dbReference>
<keyword evidence="7 11" id="KW-0067">ATP-binding</keyword>
<evidence type="ECO:0000313" key="14">
    <source>
        <dbReference type="EMBL" id="MBL0386954.1"/>
    </source>
</evidence>
<keyword evidence="15" id="KW-1185">Reference proteome</keyword>
<proteinExistence type="inferred from homology"/>
<feature type="region of interest" description="Important for the catalytic mechanism of both phosphorylation and dephosphorylation" evidence="11">
    <location>
        <begin position="208"/>
        <end position="217"/>
    </location>
</feature>
<keyword evidence="8 11" id="KW-0511">Multifunctional enzyme</keyword>
<dbReference type="CDD" id="cd01918">
    <property type="entry name" value="HprK_C"/>
    <property type="match status" value="1"/>
</dbReference>
<evidence type="ECO:0000259" key="13">
    <source>
        <dbReference type="Pfam" id="PF07475"/>
    </source>
</evidence>
<dbReference type="GO" id="GO:0016301">
    <property type="term" value="F:kinase activity"/>
    <property type="evidence" value="ECO:0007669"/>
    <property type="project" value="UniProtKB-KW"/>
</dbReference>
<dbReference type="Gene3D" id="3.40.1390.20">
    <property type="entry name" value="HprK N-terminal domain-like"/>
    <property type="match status" value="1"/>
</dbReference>
<comment type="subunit">
    <text evidence="11">Homohexamer.</text>
</comment>
<evidence type="ECO:0000256" key="2">
    <source>
        <dbReference type="ARBA" id="ARBA00006883"/>
    </source>
</evidence>
<evidence type="ECO:0000256" key="10">
    <source>
        <dbReference type="ARBA" id="ARBA00047657"/>
    </source>
</evidence>
<accession>A0ABS1J9L6</accession>
<dbReference type="Pfam" id="PF02603">
    <property type="entry name" value="Hpr_kinase_N"/>
    <property type="match status" value="1"/>
</dbReference>
<comment type="domain">
    <text evidence="11">The Walker A ATP-binding motif also binds Pi and PPi.</text>
</comment>
<keyword evidence="11" id="KW-0479">Metal-binding</keyword>
<evidence type="ECO:0000256" key="6">
    <source>
        <dbReference type="ARBA" id="ARBA00022777"/>
    </source>
</evidence>
<evidence type="ECO:0000256" key="4">
    <source>
        <dbReference type="ARBA" id="ARBA00022679"/>
    </source>
</evidence>
<dbReference type="PANTHER" id="PTHR30305">
    <property type="entry name" value="PROTEIN YJDM-RELATED"/>
    <property type="match status" value="1"/>
</dbReference>
<evidence type="ECO:0000256" key="3">
    <source>
        <dbReference type="ARBA" id="ARBA00022527"/>
    </source>
</evidence>
<protein>
    <recommendedName>
        <fullName evidence="11">HPr kinase/phosphorylase</fullName>
        <shortName evidence="11">HPrK/P</shortName>
        <ecNumber evidence="11">2.7.11.-</ecNumber>
        <ecNumber evidence="11">2.7.4.-</ecNumber>
    </recommendedName>
    <alternativeName>
        <fullName evidence="11">HPr(Ser) kinase/phosphorylase</fullName>
    </alternativeName>
</protein>
<name>A0ABS1J9L6_9BACL</name>
<comment type="cofactor">
    <cofactor evidence="11">
        <name>Mg(2+)</name>
        <dbReference type="ChEBI" id="CHEBI:18420"/>
    </cofactor>
</comment>
<comment type="caution">
    <text evidence="14">The sequence shown here is derived from an EMBL/GenBank/DDBJ whole genome shotgun (WGS) entry which is preliminary data.</text>
</comment>
<feature type="binding site" evidence="11">
    <location>
        <position position="209"/>
    </location>
    <ligand>
        <name>Mg(2+)</name>
        <dbReference type="ChEBI" id="CHEBI:18420"/>
    </ligand>
</feature>
<keyword evidence="11" id="KW-0460">Magnesium</keyword>
<dbReference type="EMBL" id="JAEQNB010000002">
    <property type="protein sequence ID" value="MBL0386954.1"/>
    <property type="molecule type" value="Genomic_DNA"/>
</dbReference>
<sequence length="319" mass="35845">MEQIVHKWITTQELCKEFQLELVNVDSADIQRRIAVSDINRPGLAMAGFFTYHPEERVQVVGRTEITFFEALPEGLQKERAEQLCAYEQTPCLIVARGIDVPEKLLQAAVVHKLPVLRSSLSTTKLTGRLQSYFDRELALETLVHGVLVDVYGIGILIQGSSGIGKSETALELVKRGHRLVADDAVEIRRVAENILEGTSPELLRQLIEIRGLGVLNVMTLFGAGAIRMRKDIEMVIQLQMWDDKAAYDRLGLDEETIKILDVEVPYLNLPVRPGRNLAVILEVAAMNYRLKRMGYNAAKELTEKMTMTMQQESGGPKY</sequence>
<feature type="active site" evidence="11">
    <location>
        <position position="145"/>
    </location>
</feature>
<comment type="miscellaneous">
    <text evidence="11">Both phosphorylation and phosphorolysis are carried out by the same active site and suggest a common mechanism for both reactions.</text>
</comment>